<feature type="region of interest" description="Disordered" evidence="2">
    <location>
        <begin position="1"/>
        <end position="189"/>
    </location>
</feature>
<name>A0A9R1WVU0_LACSA</name>
<evidence type="ECO:0000313" key="4">
    <source>
        <dbReference type="Proteomes" id="UP000235145"/>
    </source>
</evidence>
<dbReference type="Proteomes" id="UP000235145">
    <property type="component" value="Unassembled WGS sequence"/>
</dbReference>
<protein>
    <submittedName>
        <fullName evidence="3">Uncharacterized protein</fullName>
    </submittedName>
</protein>
<evidence type="ECO:0000256" key="2">
    <source>
        <dbReference type="SAM" id="MobiDB-lite"/>
    </source>
</evidence>
<proteinExistence type="predicted"/>
<evidence type="ECO:0000256" key="1">
    <source>
        <dbReference type="SAM" id="Coils"/>
    </source>
</evidence>
<sequence length="610" mass="66015">MSDKGLARNLFPVRPPSGSRPSSLPHPSGLPCIPLTGGSVPGARSSPFPDPSRIPLTGGSVPRGRSSTLPNPSGLPRIPLTGGSVPGARSSPLPNPSGLPHISFTGGSIPGVGSSPLPDPSGLPRIPLTGGSVPGSGSLPLPDSSGLRHSGFVSGARSSPLPDPDLSGLQHNPFLVGSTPRARSSPDPNGLLRIPLSGGLSRTSVRTARSGFSGSSSMGDINTHMGLTDAIADTGVVQNGGNGIAYGYEMTGNNEDPASDFFYNGPEHEHEPEHGHESVHEPESPMVQTPHYSGTHGGSNDADSNGSHRPFITRKGRQSIHRAILKIFWQSINEPWITYRKIPKEVVTQMFERFRTQYRWDLNEEGIIREGFDNTLKDRYKGRMRDAREASVNAARKAGHVIAEINDNFEILANYNPPEIHRDVWRPEKITVTLILGGGGGAARQTGGSIGFDEHHLKLLTSEDPSFIDLYYKTHLTAESKKIYFGGDKEAPVDFVNETSRVAIESHNKALSQKYGDDPTQHNVIDPELSYLWGMILGSSLSDDGCNSYESTSASADFAKSQQEVNELRQQMSNMEQAIEEKQSEMNLQMQQMRNEMELQVQRQLAAFMK</sequence>
<reference evidence="3 4" key="1">
    <citation type="journal article" date="2017" name="Nat. Commun.">
        <title>Genome assembly with in vitro proximity ligation data and whole-genome triplication in lettuce.</title>
        <authorList>
            <person name="Reyes-Chin-Wo S."/>
            <person name="Wang Z."/>
            <person name="Yang X."/>
            <person name="Kozik A."/>
            <person name="Arikit S."/>
            <person name="Song C."/>
            <person name="Xia L."/>
            <person name="Froenicke L."/>
            <person name="Lavelle D.O."/>
            <person name="Truco M.J."/>
            <person name="Xia R."/>
            <person name="Zhu S."/>
            <person name="Xu C."/>
            <person name="Xu H."/>
            <person name="Xu X."/>
            <person name="Cox K."/>
            <person name="Korf I."/>
            <person name="Meyers B.C."/>
            <person name="Michelmore R.W."/>
        </authorList>
    </citation>
    <scope>NUCLEOTIDE SEQUENCE [LARGE SCALE GENOMIC DNA]</scope>
    <source>
        <strain evidence="4">cv. Salinas</strain>
        <tissue evidence="3">Seedlings</tissue>
    </source>
</reference>
<feature type="compositionally biased region" description="Low complexity" evidence="2">
    <location>
        <begin position="111"/>
        <end position="147"/>
    </location>
</feature>
<feature type="compositionally biased region" description="Basic and acidic residues" evidence="2">
    <location>
        <begin position="266"/>
        <end position="283"/>
    </location>
</feature>
<feature type="region of interest" description="Disordered" evidence="2">
    <location>
        <begin position="264"/>
        <end position="315"/>
    </location>
</feature>
<comment type="caution">
    <text evidence="3">The sequence shown here is derived from an EMBL/GenBank/DDBJ whole genome shotgun (WGS) entry which is preliminary data.</text>
</comment>
<dbReference type="EMBL" id="NBSK02000008">
    <property type="protein sequence ID" value="KAJ0189214.1"/>
    <property type="molecule type" value="Genomic_DNA"/>
</dbReference>
<dbReference type="AlphaFoldDB" id="A0A9R1WVU0"/>
<keyword evidence="4" id="KW-1185">Reference proteome</keyword>
<gene>
    <name evidence="3" type="ORF">LSAT_V11C800450910</name>
</gene>
<dbReference type="PANTHER" id="PTHR33411:SF33">
    <property type="entry name" value="TRANSPOSASE, PTTA_EN_SPM, PLANT-RELATED"/>
    <property type="match status" value="1"/>
</dbReference>
<evidence type="ECO:0000313" key="3">
    <source>
        <dbReference type="EMBL" id="KAJ0189214.1"/>
    </source>
</evidence>
<accession>A0A9R1WVU0</accession>
<feature type="coiled-coil region" evidence="1">
    <location>
        <begin position="558"/>
        <end position="596"/>
    </location>
</feature>
<keyword evidence="1" id="KW-0175">Coiled coil</keyword>
<dbReference type="PANTHER" id="PTHR33411">
    <property type="entry name" value="OS08G0392500 PROTEIN"/>
    <property type="match status" value="1"/>
</dbReference>
<feature type="compositionally biased region" description="Low complexity" evidence="2">
    <location>
        <begin position="16"/>
        <end position="31"/>
    </location>
</feature>
<organism evidence="3 4">
    <name type="scientific">Lactuca sativa</name>
    <name type="common">Garden lettuce</name>
    <dbReference type="NCBI Taxonomy" id="4236"/>
    <lineage>
        <taxon>Eukaryota</taxon>
        <taxon>Viridiplantae</taxon>
        <taxon>Streptophyta</taxon>
        <taxon>Embryophyta</taxon>
        <taxon>Tracheophyta</taxon>
        <taxon>Spermatophyta</taxon>
        <taxon>Magnoliopsida</taxon>
        <taxon>eudicotyledons</taxon>
        <taxon>Gunneridae</taxon>
        <taxon>Pentapetalae</taxon>
        <taxon>asterids</taxon>
        <taxon>campanulids</taxon>
        <taxon>Asterales</taxon>
        <taxon>Asteraceae</taxon>
        <taxon>Cichorioideae</taxon>
        <taxon>Cichorieae</taxon>
        <taxon>Lactucinae</taxon>
        <taxon>Lactuca</taxon>
    </lineage>
</organism>